<dbReference type="Proteomes" id="UP000812287">
    <property type="component" value="Unassembled WGS sequence"/>
</dbReference>
<dbReference type="AlphaFoldDB" id="A0A9P8AN16"/>
<proteinExistence type="predicted"/>
<accession>A0A9P8AN16</accession>
<keyword evidence="2" id="KW-1185">Reference proteome</keyword>
<protein>
    <submittedName>
        <fullName evidence="1">Uncharacterized protein</fullName>
    </submittedName>
</protein>
<dbReference type="OrthoDB" id="3250851at2759"/>
<gene>
    <name evidence="1" type="ORF">BT62DRAFT_937110</name>
</gene>
<dbReference type="GeneID" id="66109546"/>
<evidence type="ECO:0000313" key="1">
    <source>
        <dbReference type="EMBL" id="KAG7441349.1"/>
    </source>
</evidence>
<dbReference type="EMBL" id="MU250560">
    <property type="protein sequence ID" value="KAG7441349.1"/>
    <property type="molecule type" value="Genomic_DNA"/>
</dbReference>
<comment type="caution">
    <text evidence="1">The sequence shown here is derived from an EMBL/GenBank/DDBJ whole genome shotgun (WGS) entry which is preliminary data.</text>
</comment>
<name>A0A9P8AN16_9AGAR</name>
<organism evidence="1 2">
    <name type="scientific">Guyanagaster necrorhizus</name>
    <dbReference type="NCBI Taxonomy" id="856835"/>
    <lineage>
        <taxon>Eukaryota</taxon>
        <taxon>Fungi</taxon>
        <taxon>Dikarya</taxon>
        <taxon>Basidiomycota</taxon>
        <taxon>Agaricomycotina</taxon>
        <taxon>Agaricomycetes</taxon>
        <taxon>Agaricomycetidae</taxon>
        <taxon>Agaricales</taxon>
        <taxon>Marasmiineae</taxon>
        <taxon>Physalacriaceae</taxon>
        <taxon>Guyanagaster</taxon>
    </lineage>
</organism>
<reference evidence="1" key="1">
    <citation type="submission" date="2020-11" db="EMBL/GenBank/DDBJ databases">
        <title>Adaptations for nitrogen fixation in a non-lichenized fungal sporocarp promotes dispersal by wood-feeding termites.</title>
        <authorList>
            <consortium name="DOE Joint Genome Institute"/>
            <person name="Koch R.A."/>
            <person name="Yoon G."/>
            <person name="Arayal U."/>
            <person name="Lail K."/>
            <person name="Amirebrahimi M."/>
            <person name="Labutti K."/>
            <person name="Lipzen A."/>
            <person name="Riley R."/>
            <person name="Barry K."/>
            <person name="Henrissat B."/>
            <person name="Grigoriev I.V."/>
            <person name="Herr J.R."/>
            <person name="Aime M.C."/>
        </authorList>
    </citation>
    <scope>NUCLEOTIDE SEQUENCE</scope>
    <source>
        <strain evidence="1">MCA 3950</strain>
    </source>
</reference>
<sequence>MEDGKFPWTTALEEHLRAAVKAYRLLRRLQGRLILRFYGLVHLPISSSQPLHPISNYIPCLIIEYIQGVRMGSLKPGVDIPRPEAEALADLVMDTFRTMKAEKFVPGPY</sequence>
<evidence type="ECO:0000313" key="2">
    <source>
        <dbReference type="Proteomes" id="UP000812287"/>
    </source>
</evidence>
<dbReference type="RefSeq" id="XP_043034849.1">
    <property type="nucleotide sequence ID" value="XM_043187249.1"/>
</dbReference>